<evidence type="ECO:0000313" key="2">
    <source>
        <dbReference type="Proteomes" id="UP000515663"/>
    </source>
</evidence>
<dbReference type="RefSeq" id="WP_219850733.1">
    <property type="nucleotide sequence ID" value="NZ_CP059491.1"/>
</dbReference>
<accession>A0A7D7LXZ8</accession>
<protein>
    <submittedName>
        <fullName evidence="1">Type IV toxin-antitoxin system AbiEi family antitoxin domain-containing protein</fullName>
    </submittedName>
</protein>
<dbReference type="AlphaFoldDB" id="A0A7D7LXZ8"/>
<sequence length="317" mass="34739">MTLPPPEKLPSDRYGLIRREATLRMGIADDTVADAVRRGQLLRLAPGVWVPASTDLDGPDLSDLLYRRRSIAVATSARDRGTSTLSHESAAAVHGLDTLHPERETVHLTKRSGTGGFVRGHRHVHNGPLPPEEIVIVDGVEVTSLERTAVDIAMGGDFARALVAFDRALATGADAAVMEAMLEDRAGWKNVGVARRAFTCSDVLSESVGESWSRAQMIAAGLPTPRLQHRFQTSSGEARADFDWEGLLVGEFDGLQKYDRLLRPGESARDALVREKKREDALRALGIMVVRWTWSDLERGELVEMLRPRLVAIGLVD</sequence>
<proteinExistence type="predicted"/>
<evidence type="ECO:0000313" key="1">
    <source>
        <dbReference type="EMBL" id="QMT02539.1"/>
    </source>
</evidence>
<dbReference type="EMBL" id="CP059491">
    <property type="protein sequence ID" value="QMT02539.1"/>
    <property type="molecule type" value="Genomic_DNA"/>
</dbReference>
<organism evidence="1 2">
    <name type="scientific">Gordonia jinghuaiqii</name>
    <dbReference type="NCBI Taxonomy" id="2758710"/>
    <lineage>
        <taxon>Bacteria</taxon>
        <taxon>Bacillati</taxon>
        <taxon>Actinomycetota</taxon>
        <taxon>Actinomycetes</taxon>
        <taxon>Mycobacteriales</taxon>
        <taxon>Gordoniaceae</taxon>
        <taxon>Gordonia</taxon>
    </lineage>
</organism>
<dbReference type="KEGG" id="gji:H1R19_05135"/>
<name>A0A7D7LXZ8_9ACTN</name>
<reference evidence="2" key="1">
    <citation type="submission" date="2020-07" db="EMBL/GenBank/DDBJ databases">
        <title>novel species isolated from the respiratory tract of Marmot.</title>
        <authorList>
            <person name="Zhang G."/>
        </authorList>
    </citation>
    <scope>NUCLEOTIDE SEQUENCE [LARGE SCALE GENOMIC DNA]</scope>
    <source>
        <strain evidence="2">686</strain>
    </source>
</reference>
<gene>
    <name evidence="1" type="ORF">H1R19_05135</name>
</gene>
<dbReference type="Proteomes" id="UP000515663">
    <property type="component" value="Chromosome"/>
</dbReference>
<keyword evidence="2" id="KW-1185">Reference proteome</keyword>